<dbReference type="InterPro" id="IPR014729">
    <property type="entry name" value="Rossmann-like_a/b/a_fold"/>
</dbReference>
<dbReference type="HAMAP" id="MF_01161">
    <property type="entry name" value="tRNA_Ile_lys_synt"/>
    <property type="match status" value="1"/>
</dbReference>
<reference evidence="10" key="1">
    <citation type="journal article" date="2021" name="PeerJ">
        <title>Extensive microbial diversity within the chicken gut microbiome revealed by metagenomics and culture.</title>
        <authorList>
            <person name="Gilroy R."/>
            <person name="Ravi A."/>
            <person name="Getino M."/>
            <person name="Pursley I."/>
            <person name="Horton D.L."/>
            <person name="Alikhan N.F."/>
            <person name="Baker D."/>
            <person name="Gharbi K."/>
            <person name="Hall N."/>
            <person name="Watson M."/>
            <person name="Adriaenssens E.M."/>
            <person name="Foster-Nyarko E."/>
            <person name="Jarju S."/>
            <person name="Secka A."/>
            <person name="Antonio M."/>
            <person name="Oren A."/>
            <person name="Chaudhuri R.R."/>
            <person name="La Ragione R."/>
            <person name="Hildebrand F."/>
            <person name="Pallen M.J."/>
        </authorList>
    </citation>
    <scope>NUCLEOTIDE SEQUENCE</scope>
    <source>
        <strain evidence="10">MalCec1-1739</strain>
    </source>
</reference>
<evidence type="ECO:0000313" key="10">
    <source>
        <dbReference type="EMBL" id="HJD53060.1"/>
    </source>
</evidence>
<protein>
    <recommendedName>
        <fullName evidence="8">tRNA(Ile)-lysidine synthase</fullName>
        <ecNumber evidence="8">6.3.4.19</ecNumber>
    </recommendedName>
    <alternativeName>
        <fullName evidence="8">tRNA(Ile)-2-lysyl-cytidine synthase</fullName>
    </alternativeName>
    <alternativeName>
        <fullName evidence="8">tRNA(Ile)-lysidine synthetase</fullName>
    </alternativeName>
</protein>
<comment type="similarity">
    <text evidence="8">Belongs to the tRNA(Ile)-lysidine synthase family.</text>
</comment>
<dbReference type="GO" id="GO:0005737">
    <property type="term" value="C:cytoplasm"/>
    <property type="evidence" value="ECO:0007669"/>
    <property type="project" value="UniProtKB-SubCell"/>
</dbReference>
<comment type="catalytic activity">
    <reaction evidence="7 8">
        <text>cytidine(34) in tRNA(Ile2) + L-lysine + ATP = lysidine(34) in tRNA(Ile2) + AMP + diphosphate + H(+)</text>
        <dbReference type="Rhea" id="RHEA:43744"/>
        <dbReference type="Rhea" id="RHEA-COMP:10625"/>
        <dbReference type="Rhea" id="RHEA-COMP:10670"/>
        <dbReference type="ChEBI" id="CHEBI:15378"/>
        <dbReference type="ChEBI" id="CHEBI:30616"/>
        <dbReference type="ChEBI" id="CHEBI:32551"/>
        <dbReference type="ChEBI" id="CHEBI:33019"/>
        <dbReference type="ChEBI" id="CHEBI:82748"/>
        <dbReference type="ChEBI" id="CHEBI:83665"/>
        <dbReference type="ChEBI" id="CHEBI:456215"/>
        <dbReference type="EC" id="6.3.4.19"/>
    </reaction>
</comment>
<feature type="domain" description="Lysidine-tRNA(Ile) synthetase C-terminal" evidence="9">
    <location>
        <begin position="361"/>
        <end position="433"/>
    </location>
</feature>
<dbReference type="AlphaFoldDB" id="A0A9D2ZU65"/>
<evidence type="ECO:0000256" key="6">
    <source>
        <dbReference type="ARBA" id="ARBA00022840"/>
    </source>
</evidence>
<keyword evidence="5 8" id="KW-0547">Nucleotide-binding</keyword>
<accession>A0A9D2ZU65</accession>
<comment type="domain">
    <text evidence="8">The N-terminal region contains the highly conserved SGGXDS motif, predicted to be a P-loop motif involved in ATP binding.</text>
</comment>
<evidence type="ECO:0000256" key="3">
    <source>
        <dbReference type="ARBA" id="ARBA00022598"/>
    </source>
</evidence>
<evidence type="ECO:0000256" key="4">
    <source>
        <dbReference type="ARBA" id="ARBA00022694"/>
    </source>
</evidence>
<dbReference type="SUPFAM" id="SSF56037">
    <property type="entry name" value="PheT/TilS domain"/>
    <property type="match status" value="1"/>
</dbReference>
<comment type="caution">
    <text evidence="10">The sequence shown here is derived from an EMBL/GenBank/DDBJ whole genome shotgun (WGS) entry which is preliminary data.</text>
</comment>
<dbReference type="Proteomes" id="UP000787625">
    <property type="component" value="Unassembled WGS sequence"/>
</dbReference>
<keyword evidence="6 8" id="KW-0067">ATP-binding</keyword>
<dbReference type="InterPro" id="IPR011063">
    <property type="entry name" value="TilS/TtcA_N"/>
</dbReference>
<dbReference type="InterPro" id="IPR012094">
    <property type="entry name" value="tRNA_Ile_lys_synt"/>
</dbReference>
<dbReference type="Gene3D" id="3.40.50.620">
    <property type="entry name" value="HUPs"/>
    <property type="match status" value="1"/>
</dbReference>
<keyword evidence="2 8" id="KW-0963">Cytoplasm</keyword>
<evidence type="ECO:0000256" key="8">
    <source>
        <dbReference type="HAMAP-Rule" id="MF_01161"/>
    </source>
</evidence>
<dbReference type="GO" id="GO:0006400">
    <property type="term" value="P:tRNA modification"/>
    <property type="evidence" value="ECO:0007669"/>
    <property type="project" value="UniProtKB-UniRule"/>
</dbReference>
<dbReference type="SMART" id="SM00977">
    <property type="entry name" value="TilS_C"/>
    <property type="match status" value="1"/>
</dbReference>
<evidence type="ECO:0000256" key="7">
    <source>
        <dbReference type="ARBA" id="ARBA00048539"/>
    </source>
</evidence>
<comment type="function">
    <text evidence="8">Ligates lysine onto the cytidine present at position 34 of the AUA codon-specific tRNA(Ile) that contains the anticodon CAU, in an ATP-dependent manner. Cytidine is converted to lysidine, thus changing the amino acid specificity of the tRNA from methionine to isoleucine.</text>
</comment>
<sequence>MLKTKVQKTITDHALFDYGATVMVALSGGADSVSLLRVLVDLGYECCALHCNFHLRGDESDRDEAFVTGLCAGLGIACHVKHFDTAGYAQAKRLSIEMAAREQRYQWFDECIASGQGTVVAVAHNADDNVETLLINLTRGCGLHGLTGIPYKNRHIVRPLLDAGRDEIIAYLGHTGQDYVTDSTNLEEQFVRNRFRLGIIPMLRQINPSVKTSINETIGRLREAAIIYDEAVAAKVARIKDGNRISIEALRKEKAQTTLLHTMLHPLGFNPRQTEDIMRAINAQPGKTFTAGDWQVTRDRAHFIISRRQTGDEGTITLEDITAYAQGTLRLSHCTAEEALQNAKSQKDTAYIDCRHINGKLRLRKWHKGDWMIPYGMHGRKNISDLLTDLKKDPVAKAETYVITDDKNIIWVVDERIDERYKVSPATRNVLKIVHETTNTNNK</sequence>
<name>A0A9D2ZU65_9BACT</name>
<dbReference type="InterPro" id="IPR012796">
    <property type="entry name" value="Lysidine-tRNA-synth_C"/>
</dbReference>
<organism evidence="10 11">
    <name type="scientific">Candidatus Avibacteroides avistercoris</name>
    <dbReference type="NCBI Taxonomy" id="2840690"/>
    <lineage>
        <taxon>Bacteria</taxon>
        <taxon>Pseudomonadati</taxon>
        <taxon>Bacteroidota</taxon>
        <taxon>Bacteroidia</taxon>
        <taxon>Bacteroidales</taxon>
        <taxon>Bacteroidaceae</taxon>
        <taxon>Bacteroidaceae incertae sedis</taxon>
        <taxon>Candidatus Avibacteroides</taxon>
    </lineage>
</organism>
<keyword evidence="3 8" id="KW-0436">Ligase</keyword>
<dbReference type="GO" id="GO:0032267">
    <property type="term" value="F:tRNA(Ile)-lysidine synthase activity"/>
    <property type="evidence" value="ECO:0007669"/>
    <property type="project" value="UniProtKB-EC"/>
</dbReference>
<dbReference type="CDD" id="cd01992">
    <property type="entry name" value="TilS_N"/>
    <property type="match status" value="1"/>
</dbReference>
<dbReference type="EMBL" id="DWUP01000103">
    <property type="protein sequence ID" value="HJD53060.1"/>
    <property type="molecule type" value="Genomic_DNA"/>
</dbReference>
<evidence type="ECO:0000259" key="9">
    <source>
        <dbReference type="SMART" id="SM00977"/>
    </source>
</evidence>
<evidence type="ECO:0000256" key="1">
    <source>
        <dbReference type="ARBA" id="ARBA00004496"/>
    </source>
</evidence>
<dbReference type="EC" id="6.3.4.19" evidence="8"/>
<proteinExistence type="inferred from homology"/>
<dbReference type="InterPro" id="IPR012795">
    <property type="entry name" value="tRNA_Ile_lys_synt_N"/>
</dbReference>
<dbReference type="Pfam" id="PF01171">
    <property type="entry name" value="ATP_bind_3"/>
    <property type="match status" value="1"/>
</dbReference>
<dbReference type="NCBIfam" id="TIGR02432">
    <property type="entry name" value="lysidine_TilS_N"/>
    <property type="match status" value="1"/>
</dbReference>
<dbReference type="SUPFAM" id="SSF52402">
    <property type="entry name" value="Adenine nucleotide alpha hydrolases-like"/>
    <property type="match status" value="1"/>
</dbReference>
<dbReference type="PANTHER" id="PTHR43033">
    <property type="entry name" value="TRNA(ILE)-LYSIDINE SYNTHASE-RELATED"/>
    <property type="match status" value="1"/>
</dbReference>
<gene>
    <name evidence="8 10" type="primary">tilS</name>
    <name evidence="10" type="ORF">IAA93_04990</name>
</gene>
<comment type="subcellular location">
    <subcellularLocation>
        <location evidence="1 8">Cytoplasm</location>
    </subcellularLocation>
</comment>
<keyword evidence="4 8" id="KW-0819">tRNA processing</keyword>
<evidence type="ECO:0000256" key="2">
    <source>
        <dbReference type="ARBA" id="ARBA00022490"/>
    </source>
</evidence>
<reference evidence="10" key="2">
    <citation type="submission" date="2021-04" db="EMBL/GenBank/DDBJ databases">
        <authorList>
            <person name="Gilroy R."/>
        </authorList>
    </citation>
    <scope>NUCLEOTIDE SEQUENCE</scope>
    <source>
        <strain evidence="10">MalCec1-1739</strain>
    </source>
</reference>
<dbReference type="GO" id="GO:0005524">
    <property type="term" value="F:ATP binding"/>
    <property type="evidence" value="ECO:0007669"/>
    <property type="project" value="UniProtKB-UniRule"/>
</dbReference>
<dbReference type="NCBIfam" id="TIGR02433">
    <property type="entry name" value="lysidine_TilS_C"/>
    <property type="match status" value="1"/>
</dbReference>
<evidence type="ECO:0000256" key="5">
    <source>
        <dbReference type="ARBA" id="ARBA00022741"/>
    </source>
</evidence>
<dbReference type="PANTHER" id="PTHR43033:SF1">
    <property type="entry name" value="TRNA(ILE)-LYSIDINE SYNTHASE-RELATED"/>
    <property type="match status" value="1"/>
</dbReference>
<evidence type="ECO:0000313" key="11">
    <source>
        <dbReference type="Proteomes" id="UP000787625"/>
    </source>
</evidence>
<feature type="binding site" evidence="8">
    <location>
        <begin position="27"/>
        <end position="32"/>
    </location>
    <ligand>
        <name>ATP</name>
        <dbReference type="ChEBI" id="CHEBI:30616"/>
    </ligand>
</feature>